<dbReference type="Proteomes" id="UP000321570">
    <property type="component" value="Unassembled WGS sequence"/>
</dbReference>
<feature type="region of interest" description="Disordered" evidence="1">
    <location>
        <begin position="1"/>
        <end position="23"/>
    </location>
</feature>
<feature type="region of interest" description="Disordered" evidence="1">
    <location>
        <begin position="193"/>
        <end position="257"/>
    </location>
</feature>
<dbReference type="InterPro" id="IPR043790">
    <property type="entry name" value="DUF5732"/>
</dbReference>
<evidence type="ECO:0000313" key="6">
    <source>
        <dbReference type="Proteomes" id="UP000321570"/>
    </source>
</evidence>
<evidence type="ECO:0000259" key="2">
    <source>
        <dbReference type="Pfam" id="PF19003"/>
    </source>
</evidence>
<evidence type="ECO:0000313" key="4">
    <source>
        <dbReference type="EMBL" id="VUZ56098.1"/>
    </source>
</evidence>
<reference evidence="3 5" key="2">
    <citation type="submission" date="2018-11" db="EMBL/GenBank/DDBJ databases">
        <authorList>
            <consortium name="Pathogen Informatics"/>
        </authorList>
    </citation>
    <scope>NUCLEOTIDE SEQUENCE [LARGE SCALE GENOMIC DNA]</scope>
</reference>
<proteinExistence type="predicted"/>
<gene>
    <name evidence="3" type="ORF">HDID_LOCUS10738</name>
    <name evidence="4" type="ORF">WMSIL1_LOCUS13806</name>
</gene>
<dbReference type="EMBL" id="UYSG01011884">
    <property type="protein sequence ID" value="VDL63896.1"/>
    <property type="molecule type" value="Genomic_DNA"/>
</dbReference>
<dbReference type="EMBL" id="CABIJS010000698">
    <property type="protein sequence ID" value="VUZ56098.1"/>
    <property type="molecule type" value="Genomic_DNA"/>
</dbReference>
<feature type="compositionally biased region" description="Polar residues" evidence="1">
    <location>
        <begin position="9"/>
        <end position="23"/>
    </location>
</feature>
<dbReference type="OrthoDB" id="6311184at2759"/>
<keyword evidence="6" id="KW-1185">Reference proteome</keyword>
<dbReference type="AlphaFoldDB" id="A0A0R3SY95"/>
<feature type="compositionally biased region" description="Polar residues" evidence="1">
    <location>
        <begin position="215"/>
        <end position="233"/>
    </location>
</feature>
<reference evidence="7" key="1">
    <citation type="submission" date="2017-02" db="UniProtKB">
        <authorList>
            <consortium name="WormBaseParasite"/>
        </authorList>
    </citation>
    <scope>IDENTIFICATION</scope>
</reference>
<sequence>MCSERHVSAFSTNTNPGTIPLSTQNPNIHYTMPVFPIMYSTIPTSRQEPRFHPIVPSPTSASISNIQRTSVQLSELERNRKDKKKYLERLRRAKINNQTKAMYDLVFKMSDETIRKTEICEMLGDCLTVIESFYKNVMEDPILKARVLPPGLLSNFPEVNDRTQDPAFHTSREDKENIPTNSNVYAFSLKPSSIQGTSTPVECRKRKRESVDSGLDQSQRSTSSILNFSSLLASETPPPPKTFRISPDPKIWRPYQE</sequence>
<evidence type="ECO:0000313" key="7">
    <source>
        <dbReference type="WBParaSite" id="HDID_0001074001-mRNA-1"/>
    </source>
</evidence>
<accession>A0A0R3SY95</accession>
<dbReference type="Pfam" id="PF19003">
    <property type="entry name" value="DUF5732"/>
    <property type="match status" value="1"/>
</dbReference>
<feature type="region of interest" description="Disordered" evidence="1">
    <location>
        <begin position="158"/>
        <end position="177"/>
    </location>
</feature>
<protein>
    <submittedName>
        <fullName evidence="7">DUF5732 domain-containing protein</fullName>
    </submittedName>
</protein>
<evidence type="ECO:0000313" key="5">
    <source>
        <dbReference type="Proteomes" id="UP000274504"/>
    </source>
</evidence>
<dbReference type="WBParaSite" id="HDID_0001074001-mRNA-1">
    <property type="protein sequence ID" value="HDID_0001074001-mRNA-1"/>
    <property type="gene ID" value="HDID_0001074001"/>
</dbReference>
<evidence type="ECO:0000256" key="1">
    <source>
        <dbReference type="SAM" id="MobiDB-lite"/>
    </source>
</evidence>
<evidence type="ECO:0000313" key="3">
    <source>
        <dbReference type="EMBL" id="VDL63896.1"/>
    </source>
</evidence>
<feature type="compositionally biased region" description="Basic and acidic residues" evidence="1">
    <location>
        <begin position="159"/>
        <end position="177"/>
    </location>
</feature>
<feature type="domain" description="DUF5732" evidence="2">
    <location>
        <begin position="184"/>
        <end position="224"/>
    </location>
</feature>
<name>A0A0R3SY95_HYMDI</name>
<reference evidence="4 6" key="3">
    <citation type="submission" date="2019-07" db="EMBL/GenBank/DDBJ databases">
        <authorList>
            <person name="Jastrzebski P J."/>
            <person name="Paukszto L."/>
            <person name="Jastrzebski P J."/>
        </authorList>
    </citation>
    <scope>NUCLEOTIDE SEQUENCE [LARGE SCALE GENOMIC DNA]</scope>
    <source>
        <strain evidence="4 6">WMS-il1</strain>
    </source>
</reference>
<organism evidence="7">
    <name type="scientific">Hymenolepis diminuta</name>
    <name type="common">Rat tapeworm</name>
    <dbReference type="NCBI Taxonomy" id="6216"/>
    <lineage>
        <taxon>Eukaryota</taxon>
        <taxon>Metazoa</taxon>
        <taxon>Spiralia</taxon>
        <taxon>Lophotrochozoa</taxon>
        <taxon>Platyhelminthes</taxon>
        <taxon>Cestoda</taxon>
        <taxon>Eucestoda</taxon>
        <taxon>Cyclophyllidea</taxon>
        <taxon>Hymenolepididae</taxon>
        <taxon>Hymenolepis</taxon>
    </lineage>
</organism>
<dbReference type="Proteomes" id="UP000274504">
    <property type="component" value="Unassembled WGS sequence"/>
</dbReference>